<keyword evidence="2" id="KW-0548">Nucleotidyltransferase</keyword>
<accession>A0AAV8DTS8</accession>
<organism evidence="2 3">
    <name type="scientific">Rhynchospora pubera</name>
    <dbReference type="NCBI Taxonomy" id="906938"/>
    <lineage>
        <taxon>Eukaryota</taxon>
        <taxon>Viridiplantae</taxon>
        <taxon>Streptophyta</taxon>
        <taxon>Embryophyta</taxon>
        <taxon>Tracheophyta</taxon>
        <taxon>Spermatophyta</taxon>
        <taxon>Magnoliopsida</taxon>
        <taxon>Liliopsida</taxon>
        <taxon>Poales</taxon>
        <taxon>Cyperaceae</taxon>
        <taxon>Cyperoideae</taxon>
        <taxon>Rhynchosporeae</taxon>
        <taxon>Rhynchospora</taxon>
    </lineage>
</organism>
<dbReference type="PANTHER" id="PTHR33116">
    <property type="entry name" value="REVERSE TRANSCRIPTASE ZINC-BINDING DOMAIN-CONTAINING PROTEIN-RELATED-RELATED"/>
    <property type="match status" value="1"/>
</dbReference>
<feature type="domain" description="Reverse transcriptase" evidence="1">
    <location>
        <begin position="107"/>
        <end position="383"/>
    </location>
</feature>
<gene>
    <name evidence="2" type="ORF">LUZ62_055531</name>
</gene>
<comment type="caution">
    <text evidence="2">The sequence shown here is derived from an EMBL/GenBank/DDBJ whole genome shotgun (WGS) entry which is preliminary data.</text>
</comment>
<sequence>MRKKAISSLLVNGQTITDQHLILQAFTDFYSTLLGKSSSVYPCCLQNLYDERPLLHELESSFSVTEIKLAVSSLANNKASGPDGIPNEFAKIKWDMLKFDILEIFEDLFHGTIDLQSHNFAHITLLPKTSDAIELTSFRPISILNYIPKLISKVLANRLGTHIPDLICTNQSGFVKGRLIHENFLCAREIVVHLTKCKEPAFLLKLDFFKAFDTVNWVFLLNVLKTFGLPQRFICWIEMLLNTATSAVLINNQVGPTFRHAQGLRQGDPISPFLFIMVADVLTKMCETIGTSSNVTISSKLRSPFHILQYADDTIIFSSTKGNTVRALKMALTLFSLCSGLNLNLHKSTFVPLNLTAQQTQQVQQIIGCGFSPLPLPYLGLPLTASRPPRDVFLHLIEKVESKLAGWKNKLLSRAGRLTLVCSVLSSIPIFFMSVFKLPSWVIKSLDKLRRSFLWGRSGSSNRGFSLLAWDRVCLPKKLGGFGVLNLKVLNMSLLLRWLWRIFDRPSSQWSTIAKSLIASRYQQAPLGWSTHGSFFWKDLLELRHVFSISTSVTIGDGNRTLFWYANWGNGYLHFFNNLSKPVTPKLTVRKVLLEPETSLQAPWSREVHDAVLLLHTGQVNQELDVVNWKWNASGTFTVSSAYQMLIAGGKTNFPAFTIWKLKLPFSVKLFAVLLFHNRLLTQEALHKRNIMVQPGCVLCSSANLETAPHLFSICPFAVQIWQKLKLLFPPLSAAYLGDLQSLWEHFLQYSCSGRDNNLAILTLTALWAIWLERNNRIFKQQRRTVDSISHWIVTQHSLFLKHC</sequence>
<evidence type="ECO:0000313" key="2">
    <source>
        <dbReference type="EMBL" id="KAJ4771274.1"/>
    </source>
</evidence>
<dbReference type="InterPro" id="IPR043502">
    <property type="entry name" value="DNA/RNA_pol_sf"/>
</dbReference>
<dbReference type="PANTHER" id="PTHR33116:SF78">
    <property type="entry name" value="OS12G0587133 PROTEIN"/>
    <property type="match status" value="1"/>
</dbReference>
<dbReference type="EMBL" id="JAMFTS010000003">
    <property type="protein sequence ID" value="KAJ4771274.1"/>
    <property type="molecule type" value="Genomic_DNA"/>
</dbReference>
<dbReference type="InterPro" id="IPR000477">
    <property type="entry name" value="RT_dom"/>
</dbReference>
<dbReference type="InterPro" id="IPR026960">
    <property type="entry name" value="RVT-Znf"/>
</dbReference>
<reference evidence="2" key="1">
    <citation type="submission" date="2022-08" db="EMBL/GenBank/DDBJ databases">
        <authorList>
            <person name="Marques A."/>
        </authorList>
    </citation>
    <scope>NUCLEOTIDE SEQUENCE</scope>
    <source>
        <strain evidence="2">RhyPub2mFocal</strain>
        <tissue evidence="2">Leaves</tissue>
    </source>
</reference>
<dbReference type="GO" id="GO:0003964">
    <property type="term" value="F:RNA-directed DNA polymerase activity"/>
    <property type="evidence" value="ECO:0007669"/>
    <property type="project" value="UniProtKB-KW"/>
</dbReference>
<keyword evidence="2" id="KW-0695">RNA-directed DNA polymerase</keyword>
<name>A0AAV8DTS8_9POAL</name>
<dbReference type="CDD" id="cd01650">
    <property type="entry name" value="RT_nLTR_like"/>
    <property type="match status" value="1"/>
</dbReference>
<keyword evidence="2" id="KW-0808">Transferase</keyword>
<protein>
    <submittedName>
        <fullName evidence="2">RNA-directed DNA polymerase (Reverse transcriptase)-related family protein</fullName>
    </submittedName>
</protein>
<dbReference type="AlphaFoldDB" id="A0AAV8DTS8"/>
<proteinExistence type="predicted"/>
<dbReference type="Pfam" id="PF13966">
    <property type="entry name" value="zf-RVT"/>
    <property type="match status" value="1"/>
</dbReference>
<dbReference type="SUPFAM" id="SSF56672">
    <property type="entry name" value="DNA/RNA polymerases"/>
    <property type="match status" value="1"/>
</dbReference>
<evidence type="ECO:0000259" key="1">
    <source>
        <dbReference type="PROSITE" id="PS50878"/>
    </source>
</evidence>
<evidence type="ECO:0000313" key="3">
    <source>
        <dbReference type="Proteomes" id="UP001140206"/>
    </source>
</evidence>
<dbReference type="Pfam" id="PF00078">
    <property type="entry name" value="RVT_1"/>
    <property type="match status" value="1"/>
</dbReference>
<dbReference type="PROSITE" id="PS50878">
    <property type="entry name" value="RT_POL"/>
    <property type="match status" value="1"/>
</dbReference>
<keyword evidence="3" id="KW-1185">Reference proteome</keyword>
<dbReference type="Proteomes" id="UP001140206">
    <property type="component" value="Chromosome 3"/>
</dbReference>